<comment type="subcellular location">
    <subcellularLocation>
        <location evidence="1 10">Cell membrane</location>
        <topology evidence="1 10">Multi-pass membrane protein</topology>
    </subcellularLocation>
</comment>
<feature type="transmembrane region" description="Helical" evidence="10">
    <location>
        <begin position="248"/>
        <end position="269"/>
    </location>
</feature>
<dbReference type="InterPro" id="IPR004117">
    <property type="entry name" value="7tm6_olfct_rcpt"/>
</dbReference>
<dbReference type="GO" id="GO:0005886">
    <property type="term" value="C:plasma membrane"/>
    <property type="evidence" value="ECO:0007669"/>
    <property type="project" value="UniProtKB-SubCell"/>
</dbReference>
<organism evidence="11 12">
    <name type="scientific">Zophobas morio</name>
    <dbReference type="NCBI Taxonomy" id="2755281"/>
    <lineage>
        <taxon>Eukaryota</taxon>
        <taxon>Metazoa</taxon>
        <taxon>Ecdysozoa</taxon>
        <taxon>Arthropoda</taxon>
        <taxon>Hexapoda</taxon>
        <taxon>Insecta</taxon>
        <taxon>Pterygota</taxon>
        <taxon>Neoptera</taxon>
        <taxon>Endopterygota</taxon>
        <taxon>Coleoptera</taxon>
        <taxon>Polyphaga</taxon>
        <taxon>Cucujiformia</taxon>
        <taxon>Tenebrionidae</taxon>
        <taxon>Zophobas</taxon>
    </lineage>
</organism>
<evidence type="ECO:0000256" key="7">
    <source>
        <dbReference type="ARBA" id="ARBA00023136"/>
    </source>
</evidence>
<keyword evidence="6 10" id="KW-1133">Transmembrane helix</keyword>
<dbReference type="Proteomes" id="UP001168821">
    <property type="component" value="Unassembled WGS sequence"/>
</dbReference>
<evidence type="ECO:0000256" key="6">
    <source>
        <dbReference type="ARBA" id="ARBA00022989"/>
    </source>
</evidence>
<dbReference type="GO" id="GO:0007165">
    <property type="term" value="P:signal transduction"/>
    <property type="evidence" value="ECO:0007669"/>
    <property type="project" value="UniProtKB-KW"/>
</dbReference>
<feature type="transmembrane region" description="Helical" evidence="10">
    <location>
        <begin position="72"/>
        <end position="89"/>
    </location>
</feature>
<evidence type="ECO:0000256" key="8">
    <source>
        <dbReference type="ARBA" id="ARBA00023170"/>
    </source>
</evidence>
<dbReference type="EMBL" id="JALNTZ010000002">
    <property type="protein sequence ID" value="KAJ3663397.1"/>
    <property type="molecule type" value="Genomic_DNA"/>
</dbReference>
<evidence type="ECO:0000256" key="1">
    <source>
        <dbReference type="ARBA" id="ARBA00004651"/>
    </source>
</evidence>
<keyword evidence="9 10" id="KW-0807">Transducer</keyword>
<keyword evidence="4 10" id="KW-0812">Transmembrane</keyword>
<accession>A0AA38MPN8</accession>
<protein>
    <recommendedName>
        <fullName evidence="10">Odorant receptor</fullName>
    </recommendedName>
</protein>
<reference evidence="11" key="1">
    <citation type="journal article" date="2023" name="G3 (Bethesda)">
        <title>Whole genome assemblies of Zophobas morio and Tenebrio molitor.</title>
        <authorList>
            <person name="Kaur S."/>
            <person name="Stinson S.A."/>
            <person name="diCenzo G.C."/>
        </authorList>
    </citation>
    <scope>NUCLEOTIDE SEQUENCE</scope>
    <source>
        <strain evidence="11">QUZm001</strain>
    </source>
</reference>
<keyword evidence="12" id="KW-1185">Reference proteome</keyword>
<comment type="caution">
    <text evidence="11">The sequence shown here is derived from an EMBL/GenBank/DDBJ whole genome shotgun (WGS) entry which is preliminary data.</text>
</comment>
<evidence type="ECO:0000256" key="2">
    <source>
        <dbReference type="ARBA" id="ARBA00022475"/>
    </source>
</evidence>
<feature type="transmembrane region" description="Helical" evidence="10">
    <location>
        <begin position="35"/>
        <end position="60"/>
    </location>
</feature>
<evidence type="ECO:0000313" key="12">
    <source>
        <dbReference type="Proteomes" id="UP001168821"/>
    </source>
</evidence>
<sequence>MEKLVWKDSLKINLFVLRLLGLWPRGDKVYTFDLYTVYAVFVITCFLSAHTLSQVLNIFVVYSDLQNLSETIFITVTNVLNLVKIYYFIKNTKTLKQLIEILRSDMFQATPLQIKIVQPDLIFLKNVTLVLAGTVGSCLTFWCSFPLLDSSSRGNRLPFLSWYPFDTTTSPGYELTYLHQVISIWALAASNLNLDTLISGLMMLIGAQCDILCDNLRNIKAERFSQEFVKCILHHKAILKFSEKSNEFFNMIAFGQFFTSAACIAMTLFRLTVVSPMSSEFSSLTFYLGAAIQEIFLYCWFGNEIEIKSSQIGYAVFESDWTAASLSAQKSMVIFVLRCQKPIKMSAFKLVYLTLETYVAILRASWSYFAVLNKINTPE</sequence>
<evidence type="ECO:0000256" key="5">
    <source>
        <dbReference type="ARBA" id="ARBA00022725"/>
    </source>
</evidence>
<evidence type="ECO:0000256" key="9">
    <source>
        <dbReference type="ARBA" id="ARBA00023224"/>
    </source>
</evidence>
<proteinExistence type="inferred from homology"/>
<feature type="transmembrane region" description="Helical" evidence="10">
    <location>
        <begin position="350"/>
        <end position="369"/>
    </location>
</feature>
<keyword evidence="3 10" id="KW-0716">Sensory transduction</keyword>
<gene>
    <name evidence="11" type="ORF">Zmor_007666</name>
</gene>
<dbReference type="PANTHER" id="PTHR21137">
    <property type="entry name" value="ODORANT RECEPTOR"/>
    <property type="match status" value="1"/>
</dbReference>
<keyword evidence="7 10" id="KW-0472">Membrane</keyword>
<evidence type="ECO:0000256" key="10">
    <source>
        <dbReference type="RuleBase" id="RU351113"/>
    </source>
</evidence>
<keyword evidence="8 10" id="KW-0675">Receptor</keyword>
<evidence type="ECO:0000256" key="3">
    <source>
        <dbReference type="ARBA" id="ARBA00022606"/>
    </source>
</evidence>
<dbReference type="GO" id="GO:0005549">
    <property type="term" value="F:odorant binding"/>
    <property type="evidence" value="ECO:0007669"/>
    <property type="project" value="InterPro"/>
</dbReference>
<keyword evidence="2" id="KW-1003">Cell membrane</keyword>
<dbReference type="GO" id="GO:0004984">
    <property type="term" value="F:olfactory receptor activity"/>
    <property type="evidence" value="ECO:0007669"/>
    <property type="project" value="InterPro"/>
</dbReference>
<dbReference type="AlphaFoldDB" id="A0AA38MPN8"/>
<dbReference type="Pfam" id="PF02949">
    <property type="entry name" value="7tm_6"/>
    <property type="match status" value="1"/>
</dbReference>
<dbReference type="PANTHER" id="PTHR21137:SF35">
    <property type="entry name" value="ODORANT RECEPTOR 19A-RELATED"/>
    <property type="match status" value="1"/>
</dbReference>
<comment type="caution">
    <text evidence="10">Lacks conserved residue(s) required for the propagation of feature annotation.</text>
</comment>
<feature type="transmembrane region" description="Helical" evidence="10">
    <location>
        <begin position="281"/>
        <end position="301"/>
    </location>
</feature>
<name>A0AA38MPN8_9CUCU</name>
<evidence type="ECO:0000313" key="11">
    <source>
        <dbReference type="EMBL" id="KAJ3663397.1"/>
    </source>
</evidence>
<comment type="similarity">
    <text evidence="10">Belongs to the insect chemoreceptor superfamily. Heteromeric odorant receptor channel (TC 1.A.69) family.</text>
</comment>
<keyword evidence="5 10" id="KW-0552">Olfaction</keyword>
<evidence type="ECO:0000256" key="4">
    <source>
        <dbReference type="ARBA" id="ARBA00022692"/>
    </source>
</evidence>